<proteinExistence type="predicted"/>
<accession>A0A2P5Z458</accession>
<name>A0A2P5Z458_9XANT</name>
<dbReference type="STRING" id="56458.SB85_14560"/>
<protein>
    <submittedName>
        <fullName evidence="2">DUF1161 domain-containing protein</fullName>
    </submittedName>
</protein>
<dbReference type="GeneID" id="93880914"/>
<keyword evidence="1" id="KW-0732">Signal</keyword>
<sequence length="79" mass="8372">MKQAIALLLLAFASSSAFAAGRSCEELKAELTAKLDAHGVKDYTLEIVDNADIKADRKVIGSCAAGSRKIVYSKNKPST</sequence>
<organism evidence="2 3">
    <name type="scientific">Xanthomonas sacchari</name>
    <dbReference type="NCBI Taxonomy" id="56458"/>
    <lineage>
        <taxon>Bacteria</taxon>
        <taxon>Pseudomonadati</taxon>
        <taxon>Pseudomonadota</taxon>
        <taxon>Gammaproteobacteria</taxon>
        <taxon>Lysobacterales</taxon>
        <taxon>Lysobacteraceae</taxon>
        <taxon>Xanthomonas</taxon>
    </lineage>
</organism>
<evidence type="ECO:0000313" key="2">
    <source>
        <dbReference type="EMBL" id="PPU82566.1"/>
    </source>
</evidence>
<evidence type="ECO:0000256" key="1">
    <source>
        <dbReference type="SAM" id="SignalP"/>
    </source>
</evidence>
<feature type="signal peptide" evidence="1">
    <location>
        <begin position="1"/>
        <end position="19"/>
    </location>
</feature>
<dbReference type="RefSeq" id="WP_010340331.1">
    <property type="nucleotide sequence ID" value="NZ_CP132343.1"/>
</dbReference>
<dbReference type="AlphaFoldDB" id="A0A2P5Z458"/>
<dbReference type="EMBL" id="MDEK01000008">
    <property type="protein sequence ID" value="PPU82566.1"/>
    <property type="molecule type" value="Genomic_DNA"/>
</dbReference>
<dbReference type="Proteomes" id="UP000247346">
    <property type="component" value="Unassembled WGS sequence"/>
</dbReference>
<feature type="chain" id="PRO_5015117983" evidence="1">
    <location>
        <begin position="20"/>
        <end position="79"/>
    </location>
</feature>
<comment type="caution">
    <text evidence="2">The sequence shown here is derived from an EMBL/GenBank/DDBJ whole genome shotgun (WGS) entry which is preliminary data.</text>
</comment>
<gene>
    <name evidence="2" type="ORF">XsacCFBP4641_10390</name>
</gene>
<reference evidence="2 3" key="1">
    <citation type="submission" date="2016-08" db="EMBL/GenBank/DDBJ databases">
        <authorList>
            <person name="Seilhamer J.J."/>
        </authorList>
    </citation>
    <scope>NUCLEOTIDE SEQUENCE [LARGE SCALE GENOMIC DNA]</scope>
    <source>
        <strain evidence="2 3">CFBP4641</strain>
    </source>
</reference>
<evidence type="ECO:0000313" key="3">
    <source>
        <dbReference type="Proteomes" id="UP000247346"/>
    </source>
</evidence>
<dbReference type="Pfam" id="PF06649">
    <property type="entry name" value="DUF1161"/>
    <property type="match status" value="1"/>
</dbReference>
<dbReference type="OrthoDB" id="9152878at2"/>
<dbReference type="InterPro" id="IPR010595">
    <property type="entry name" value="DUF1161"/>
</dbReference>